<dbReference type="InterPro" id="IPR004670">
    <property type="entry name" value="NhaA"/>
</dbReference>
<accession>A0ABP3GRH3</accession>
<feature type="transmembrane region" description="Helical" evidence="7">
    <location>
        <begin position="153"/>
        <end position="175"/>
    </location>
</feature>
<dbReference type="Proteomes" id="UP001501757">
    <property type="component" value="Unassembled WGS sequence"/>
</dbReference>
<feature type="transmembrane region" description="Helical" evidence="7">
    <location>
        <begin position="329"/>
        <end position="352"/>
    </location>
</feature>
<evidence type="ECO:0000256" key="2">
    <source>
        <dbReference type="ARBA" id="ARBA00022475"/>
    </source>
</evidence>
<keyword evidence="2 7" id="KW-1003">Cell membrane</keyword>
<feature type="transmembrane region" description="Helical" evidence="7">
    <location>
        <begin position="125"/>
        <end position="144"/>
    </location>
</feature>
<dbReference type="Pfam" id="PF06965">
    <property type="entry name" value="Na_H_antiport_1"/>
    <property type="match status" value="1"/>
</dbReference>
<comment type="caution">
    <text evidence="8">The sequence shown here is derived from an EMBL/GenBank/DDBJ whole genome shotgun (WGS) entry which is preliminary data.</text>
</comment>
<keyword evidence="7" id="KW-0050">Antiport</keyword>
<proteinExistence type="inferred from homology"/>
<organism evidence="8 9">
    <name type="scientific">Bowmanella denitrificans</name>
    <dbReference type="NCBI Taxonomy" id="366582"/>
    <lineage>
        <taxon>Bacteria</taxon>
        <taxon>Pseudomonadati</taxon>
        <taxon>Pseudomonadota</taxon>
        <taxon>Gammaproteobacteria</taxon>
        <taxon>Alteromonadales</taxon>
        <taxon>Alteromonadaceae</taxon>
        <taxon>Bowmanella</taxon>
    </lineage>
</organism>
<keyword evidence="7" id="KW-0813">Transport</keyword>
<dbReference type="NCBIfam" id="NF007111">
    <property type="entry name" value="PRK09560.1"/>
    <property type="match status" value="1"/>
</dbReference>
<evidence type="ECO:0000256" key="6">
    <source>
        <dbReference type="ARBA" id="ARBA00023201"/>
    </source>
</evidence>
<evidence type="ECO:0000256" key="5">
    <source>
        <dbReference type="ARBA" id="ARBA00023136"/>
    </source>
</evidence>
<feature type="transmembrane region" description="Helical" evidence="7">
    <location>
        <begin position="364"/>
        <end position="384"/>
    </location>
</feature>
<keyword evidence="3 7" id="KW-0812">Transmembrane</keyword>
<keyword evidence="5 7" id="KW-0472">Membrane</keyword>
<feature type="transmembrane region" description="Helical" evidence="7">
    <location>
        <begin position="181"/>
        <end position="199"/>
    </location>
</feature>
<evidence type="ECO:0000256" key="1">
    <source>
        <dbReference type="ARBA" id="ARBA00004429"/>
    </source>
</evidence>
<evidence type="ECO:0000256" key="7">
    <source>
        <dbReference type="HAMAP-Rule" id="MF_01844"/>
    </source>
</evidence>
<keyword evidence="9" id="KW-1185">Reference proteome</keyword>
<comment type="subcellular location">
    <subcellularLocation>
        <location evidence="1">Cell inner membrane</location>
        <topology evidence="1">Multi-pass membrane protein</topology>
    </subcellularLocation>
    <subcellularLocation>
        <location evidence="7">Cell membrane</location>
        <topology evidence="7">Multi-pass membrane protein</topology>
    </subcellularLocation>
</comment>
<dbReference type="Gene3D" id="1.20.1530.10">
    <property type="entry name" value="Na+/H+ antiporter like domain"/>
    <property type="match status" value="1"/>
</dbReference>
<dbReference type="PANTHER" id="PTHR30341">
    <property type="entry name" value="SODIUM ION/PROTON ANTIPORTER NHAA-RELATED"/>
    <property type="match status" value="1"/>
</dbReference>
<dbReference type="InterPro" id="IPR023171">
    <property type="entry name" value="Na/H_antiporter_dom_sf"/>
</dbReference>
<evidence type="ECO:0000256" key="3">
    <source>
        <dbReference type="ARBA" id="ARBA00022692"/>
    </source>
</evidence>
<reference evidence="9" key="1">
    <citation type="journal article" date="2019" name="Int. J. Syst. Evol. Microbiol.">
        <title>The Global Catalogue of Microorganisms (GCM) 10K type strain sequencing project: providing services to taxonomists for standard genome sequencing and annotation.</title>
        <authorList>
            <consortium name="The Broad Institute Genomics Platform"/>
            <consortium name="The Broad Institute Genome Sequencing Center for Infectious Disease"/>
            <person name="Wu L."/>
            <person name="Ma J."/>
        </authorList>
    </citation>
    <scope>NUCLEOTIDE SEQUENCE [LARGE SCALE GENOMIC DNA]</scope>
    <source>
        <strain evidence="9">JCM 13378</strain>
    </source>
</reference>
<feature type="transmembrane region" description="Helical" evidence="7">
    <location>
        <begin position="206"/>
        <end position="236"/>
    </location>
</feature>
<dbReference type="HAMAP" id="MF_01844">
    <property type="entry name" value="NhaA"/>
    <property type="match status" value="1"/>
</dbReference>
<feature type="transmembrane region" description="Helical" evidence="7">
    <location>
        <begin position="290"/>
        <end position="313"/>
    </location>
</feature>
<keyword evidence="4 7" id="KW-1133">Transmembrane helix</keyword>
<sequence length="404" mass="43064">MSQLRHMVQQGTLGGVLLIVAALLAMIIANSPLAGAYQRWLDVPIVVSIGGFIINKPLLLWINDGLMAVFFFVIGLEVKREIFAGHLSSKDQVMLPAMGAVAGILVPALIYAFFNYQQAEAIRGWAIPAATDIAFALGVFSLFGRSLPVTLRLFLLSVAIFDDIGAIIIIALFYSGELAEISLIIGLCGLAILFAFNRLGIRSYGLYLLVGIVVWAAVLKSGVHATLAAFAAAWFIPLDGKDEDGHKMLYHLEHKLQPWVVLFILPVFAFANAGVSLIGTDPATLQMNVIIGIVAGLFLGKQLGIFAACYLAVKLGLARLPKGVNWKQMYAVSMLCGIGFTMSLFIGSLAFETSPPAYHASVKLGVLAGSVLSALFGAIVIKWSCGAPNTAPIKPTNPAPDNGH</sequence>
<feature type="transmembrane region" description="Helical" evidence="7">
    <location>
        <begin position="12"/>
        <end position="33"/>
    </location>
</feature>
<feature type="transmembrane region" description="Helical" evidence="7">
    <location>
        <begin position="93"/>
        <end position="113"/>
    </location>
</feature>
<dbReference type="NCBIfam" id="NF007112">
    <property type="entry name" value="PRK09561.1"/>
    <property type="match status" value="1"/>
</dbReference>
<dbReference type="EMBL" id="BAAAEI010000006">
    <property type="protein sequence ID" value="GAA0350791.1"/>
    <property type="molecule type" value="Genomic_DNA"/>
</dbReference>
<keyword evidence="7" id="KW-0406">Ion transport</keyword>
<comment type="catalytic activity">
    <reaction evidence="7">
        <text>Na(+)(in) + 2 H(+)(out) = Na(+)(out) + 2 H(+)(in)</text>
        <dbReference type="Rhea" id="RHEA:29251"/>
        <dbReference type="ChEBI" id="CHEBI:15378"/>
        <dbReference type="ChEBI" id="CHEBI:29101"/>
    </reaction>
</comment>
<dbReference type="PANTHER" id="PTHR30341:SF0">
    <property type="entry name" value="NA(+)_H(+) ANTIPORTER NHAA"/>
    <property type="match status" value="1"/>
</dbReference>
<dbReference type="NCBIfam" id="TIGR00773">
    <property type="entry name" value="NhaA"/>
    <property type="match status" value="1"/>
</dbReference>
<comment type="similarity">
    <text evidence="7">Belongs to the NhaA Na(+)/H(+) (TC 2.A.33) antiporter family.</text>
</comment>
<evidence type="ECO:0000313" key="9">
    <source>
        <dbReference type="Proteomes" id="UP001501757"/>
    </source>
</evidence>
<feature type="transmembrane region" description="Helical" evidence="7">
    <location>
        <begin position="256"/>
        <end position="278"/>
    </location>
</feature>
<keyword evidence="7" id="KW-0915">Sodium</keyword>
<name>A0ABP3GRH3_9ALTE</name>
<evidence type="ECO:0000256" key="4">
    <source>
        <dbReference type="ARBA" id="ARBA00022989"/>
    </source>
</evidence>
<comment type="function">
    <text evidence="7">Na(+)/H(+) antiporter that extrudes sodium in exchange for external protons.</text>
</comment>
<protein>
    <recommendedName>
        <fullName evidence="7">Na(+)/H(+) antiporter NhaA</fullName>
    </recommendedName>
    <alternativeName>
        <fullName evidence="7">Sodium/proton antiporter NhaA</fullName>
    </alternativeName>
</protein>
<gene>
    <name evidence="8" type="primary">nhaA_1</name>
    <name evidence="7" type="synonym">nhaA</name>
    <name evidence="8" type="ORF">GCM10009092_13990</name>
</gene>
<feature type="transmembrane region" description="Helical" evidence="7">
    <location>
        <begin position="45"/>
        <end position="73"/>
    </location>
</feature>
<keyword evidence="6 7" id="KW-0739">Sodium transport</keyword>
<evidence type="ECO:0000313" key="8">
    <source>
        <dbReference type="EMBL" id="GAA0350791.1"/>
    </source>
</evidence>